<dbReference type="InterPro" id="IPR029044">
    <property type="entry name" value="Nucleotide-diphossugar_trans"/>
</dbReference>
<gene>
    <name evidence="1" type="ORF">BIGA_0878</name>
</gene>
<keyword evidence="2" id="KW-1185">Reference proteome</keyword>
<evidence type="ECO:0000313" key="1">
    <source>
        <dbReference type="EMBL" id="KFI61423.1"/>
    </source>
</evidence>
<reference evidence="1 2" key="1">
    <citation type="submission" date="2014-03" db="EMBL/GenBank/DDBJ databases">
        <title>Genomics of Bifidobacteria.</title>
        <authorList>
            <person name="Ventura M."/>
            <person name="Milani C."/>
            <person name="Lugli G.A."/>
        </authorList>
    </citation>
    <scope>NUCLEOTIDE SEQUENCE [LARGE SCALE GENOMIC DNA]</scope>
    <source>
        <strain evidence="1 2">LMG 11586</strain>
    </source>
</reference>
<organism evidence="1 2">
    <name type="scientific">Bifidobacterium pullorum subsp. gallinarum</name>
    <dbReference type="NCBI Taxonomy" id="78344"/>
    <lineage>
        <taxon>Bacteria</taxon>
        <taxon>Bacillati</taxon>
        <taxon>Actinomycetota</taxon>
        <taxon>Actinomycetes</taxon>
        <taxon>Bifidobacteriales</taxon>
        <taxon>Bifidobacteriaceae</taxon>
        <taxon>Bifidobacterium</taxon>
    </lineage>
</organism>
<dbReference type="eggNOG" id="COG1216">
    <property type="taxonomic scope" value="Bacteria"/>
</dbReference>
<dbReference type="GO" id="GO:0016740">
    <property type="term" value="F:transferase activity"/>
    <property type="evidence" value="ECO:0007669"/>
    <property type="project" value="UniProtKB-KW"/>
</dbReference>
<dbReference type="Gene3D" id="3.90.550.10">
    <property type="entry name" value="Spore Coat Polysaccharide Biosynthesis Protein SpsA, Chain A"/>
    <property type="match status" value="1"/>
</dbReference>
<dbReference type="Proteomes" id="UP000029046">
    <property type="component" value="Unassembled WGS sequence"/>
</dbReference>
<accession>A0A087ARM3</accession>
<keyword evidence="1" id="KW-0808">Transferase</keyword>
<dbReference type="RefSeq" id="WP_033507880.1">
    <property type="nucleotide sequence ID" value="NZ_JGYX01000002.1"/>
</dbReference>
<sequence>MKNRIAAGIVLYNPDDINRVQQCIESVLEQIEHVYIFDNSVQPVQLLKTSQITYVTKANGDEPSCEKVNNVVNSSKVNKNYGIAYALNRIMERAQQDGFDWVLTMDQDSILPSGMIPDFRNRINSDSGRTAIFCPQVIDKRRAYMKAERRDCVVNVEECITSASCTSIQAWKDVGGFDEWLFIDLVDNEFCKRLVSSGYQIKRVNRWVLDQEFGKIIPKSKRSQKFWIRLSQLLHNKNIAKFSYRKYVSPLRVYYTNRNIIYANRKLKAYGPVAYNNYNCKGYLGFIISFNLPSLLRARHKGQVFSAIVRGTFDGLSAHVKLWSPNNE</sequence>
<dbReference type="SUPFAM" id="SSF53448">
    <property type="entry name" value="Nucleotide-diphospho-sugar transferases"/>
    <property type="match status" value="1"/>
</dbReference>
<proteinExistence type="predicted"/>
<evidence type="ECO:0000313" key="2">
    <source>
        <dbReference type="Proteomes" id="UP000029046"/>
    </source>
</evidence>
<dbReference type="EMBL" id="JGYX01000002">
    <property type="protein sequence ID" value="KFI61423.1"/>
    <property type="molecule type" value="Genomic_DNA"/>
</dbReference>
<dbReference type="AlphaFoldDB" id="A0A087ARM3"/>
<protein>
    <submittedName>
        <fullName evidence="1">Glycosyl transferase, group 2 family protein</fullName>
    </submittedName>
</protein>
<comment type="caution">
    <text evidence="1">The sequence shown here is derived from an EMBL/GenBank/DDBJ whole genome shotgun (WGS) entry which is preliminary data.</text>
</comment>
<dbReference type="OrthoDB" id="9771846at2"/>
<name>A0A087ARM3_9BIFI</name>